<evidence type="ECO:0000256" key="3">
    <source>
        <dbReference type="ARBA" id="ARBA00022448"/>
    </source>
</evidence>
<feature type="compositionally biased region" description="Basic and acidic residues" evidence="7">
    <location>
        <begin position="301"/>
        <end position="311"/>
    </location>
</feature>
<dbReference type="PANTHER" id="PTHR48022:SF26">
    <property type="entry name" value="MAJOR FACILITATOR SUPERFAMILY (MFS) PROFILE DOMAIN-CONTAINING PROTEIN-RELATED"/>
    <property type="match status" value="1"/>
</dbReference>
<keyword evidence="4 8" id="KW-0812">Transmembrane</keyword>
<accession>A0A319E9X5</accession>
<dbReference type="InterPro" id="IPR050360">
    <property type="entry name" value="MFS_Sugar_Transporters"/>
</dbReference>
<dbReference type="STRING" id="1448318.A0A319E9X5"/>
<feature type="transmembrane region" description="Helical" evidence="8">
    <location>
        <begin position="223"/>
        <end position="242"/>
    </location>
</feature>
<keyword evidence="3" id="KW-0813">Transport</keyword>
<comment type="similarity">
    <text evidence="2">Belongs to the major facilitator superfamily. Sugar transporter (TC 2.A.1.1) family.</text>
</comment>
<sequence>MGLSWFSSKEPYFGLTGGWLTVWITVACATDMTLFGYDQGVFSGVVVTDNFLETLDLVGSGKTQVLSTVTAIYDVGCFLGAILAFSFGERLGRKNSIIWGAAIMAVGTILQASSYNLAQMFVGRVVSGIGNGINTTTAPVWQTETSTARWRGRLVIFEMLMNLAGYCLVNWINYGLSFHGGSVAWRFPMRTKTAAVSTATNWITNFVVAEITPIGIQSLEWKFYIIWTVFNAAFLPVIYFFYPETANRRLEDMDAYYRSNPPLIVINDPDAISVKRPLKYIQHEDEELRKTTAHGGANLSKTDEQTVEHVE</sequence>
<dbReference type="Pfam" id="PF00083">
    <property type="entry name" value="Sugar_tr"/>
    <property type="match status" value="2"/>
</dbReference>
<dbReference type="Gene3D" id="1.20.1250.20">
    <property type="entry name" value="MFS general substrate transporter like domains"/>
    <property type="match status" value="2"/>
</dbReference>
<dbReference type="GO" id="GO:0005351">
    <property type="term" value="F:carbohydrate:proton symporter activity"/>
    <property type="evidence" value="ECO:0007669"/>
    <property type="project" value="TreeGrafter"/>
</dbReference>
<dbReference type="PROSITE" id="PS50850">
    <property type="entry name" value="MFS"/>
    <property type="match status" value="1"/>
</dbReference>
<evidence type="ECO:0000256" key="8">
    <source>
        <dbReference type="SAM" id="Phobius"/>
    </source>
</evidence>
<evidence type="ECO:0000313" key="11">
    <source>
        <dbReference type="Proteomes" id="UP000248423"/>
    </source>
</evidence>
<dbReference type="GO" id="GO:0016020">
    <property type="term" value="C:membrane"/>
    <property type="evidence" value="ECO:0007669"/>
    <property type="project" value="UniProtKB-SubCell"/>
</dbReference>
<dbReference type="PRINTS" id="PR00171">
    <property type="entry name" value="SUGRTRNSPORT"/>
</dbReference>
<organism evidence="10 11">
    <name type="scientific">Aspergillus sclerotiicarbonarius (strain CBS 121057 / IBT 28362)</name>
    <dbReference type="NCBI Taxonomy" id="1448318"/>
    <lineage>
        <taxon>Eukaryota</taxon>
        <taxon>Fungi</taxon>
        <taxon>Dikarya</taxon>
        <taxon>Ascomycota</taxon>
        <taxon>Pezizomycotina</taxon>
        <taxon>Eurotiomycetes</taxon>
        <taxon>Eurotiomycetidae</taxon>
        <taxon>Eurotiales</taxon>
        <taxon>Aspergillaceae</taxon>
        <taxon>Aspergillus</taxon>
        <taxon>Aspergillus subgen. Circumdati</taxon>
    </lineage>
</organism>
<dbReference type="Proteomes" id="UP000248423">
    <property type="component" value="Unassembled WGS sequence"/>
</dbReference>
<dbReference type="SUPFAM" id="SSF103473">
    <property type="entry name" value="MFS general substrate transporter"/>
    <property type="match status" value="1"/>
</dbReference>
<dbReference type="InterPro" id="IPR020846">
    <property type="entry name" value="MFS_dom"/>
</dbReference>
<dbReference type="InterPro" id="IPR036259">
    <property type="entry name" value="MFS_trans_sf"/>
</dbReference>
<proteinExistence type="inferred from homology"/>
<name>A0A319E9X5_ASPSB</name>
<evidence type="ECO:0000256" key="5">
    <source>
        <dbReference type="ARBA" id="ARBA00022989"/>
    </source>
</evidence>
<dbReference type="EMBL" id="KZ826345">
    <property type="protein sequence ID" value="PYI06962.1"/>
    <property type="molecule type" value="Genomic_DNA"/>
</dbReference>
<feature type="transmembrane region" description="Helical" evidence="8">
    <location>
        <begin position="153"/>
        <end position="172"/>
    </location>
</feature>
<dbReference type="PANTHER" id="PTHR48022">
    <property type="entry name" value="PLASTIDIC GLUCOSE TRANSPORTER 4"/>
    <property type="match status" value="1"/>
</dbReference>
<keyword evidence="6 8" id="KW-0472">Membrane</keyword>
<evidence type="ECO:0000256" key="2">
    <source>
        <dbReference type="ARBA" id="ARBA00010992"/>
    </source>
</evidence>
<evidence type="ECO:0000259" key="9">
    <source>
        <dbReference type="PROSITE" id="PS50850"/>
    </source>
</evidence>
<dbReference type="AlphaFoldDB" id="A0A319E9X5"/>
<evidence type="ECO:0000256" key="6">
    <source>
        <dbReference type="ARBA" id="ARBA00023136"/>
    </source>
</evidence>
<evidence type="ECO:0000256" key="7">
    <source>
        <dbReference type="SAM" id="MobiDB-lite"/>
    </source>
</evidence>
<feature type="region of interest" description="Disordered" evidence="7">
    <location>
        <begin position="291"/>
        <end position="311"/>
    </location>
</feature>
<evidence type="ECO:0000313" key="10">
    <source>
        <dbReference type="EMBL" id="PYI06962.1"/>
    </source>
</evidence>
<feature type="transmembrane region" description="Helical" evidence="8">
    <location>
        <begin position="12"/>
        <end position="37"/>
    </location>
</feature>
<dbReference type="VEuPathDB" id="FungiDB:BO78DRAFT_367661"/>
<dbReference type="OrthoDB" id="4505272at2759"/>
<gene>
    <name evidence="10" type="ORF">BO78DRAFT_367661</name>
</gene>
<dbReference type="InterPro" id="IPR003663">
    <property type="entry name" value="Sugar/inositol_transpt"/>
</dbReference>
<keyword evidence="11" id="KW-1185">Reference proteome</keyword>
<evidence type="ECO:0000256" key="1">
    <source>
        <dbReference type="ARBA" id="ARBA00004141"/>
    </source>
</evidence>
<keyword evidence="5 8" id="KW-1133">Transmembrane helix</keyword>
<dbReference type="InterPro" id="IPR005828">
    <property type="entry name" value="MFS_sugar_transport-like"/>
</dbReference>
<feature type="transmembrane region" description="Helical" evidence="8">
    <location>
        <begin position="65"/>
        <end position="85"/>
    </location>
</feature>
<evidence type="ECO:0000256" key="4">
    <source>
        <dbReference type="ARBA" id="ARBA00022692"/>
    </source>
</evidence>
<comment type="subcellular location">
    <subcellularLocation>
        <location evidence="1">Membrane</location>
        <topology evidence="1">Multi-pass membrane protein</topology>
    </subcellularLocation>
</comment>
<protein>
    <submittedName>
        <fullName evidence="10">MFS general substrate transporter</fullName>
    </submittedName>
</protein>
<feature type="domain" description="Major facilitator superfamily (MFS) profile" evidence="9">
    <location>
        <begin position="24"/>
        <end position="311"/>
    </location>
</feature>
<reference evidence="10 11" key="1">
    <citation type="submission" date="2018-02" db="EMBL/GenBank/DDBJ databases">
        <title>The genomes of Aspergillus section Nigri reveals drivers in fungal speciation.</title>
        <authorList>
            <consortium name="DOE Joint Genome Institute"/>
            <person name="Vesth T.C."/>
            <person name="Nybo J."/>
            <person name="Theobald S."/>
            <person name="Brandl J."/>
            <person name="Frisvad J.C."/>
            <person name="Nielsen K.F."/>
            <person name="Lyhne E.K."/>
            <person name="Kogle M.E."/>
            <person name="Kuo A."/>
            <person name="Riley R."/>
            <person name="Clum A."/>
            <person name="Nolan M."/>
            <person name="Lipzen A."/>
            <person name="Salamov A."/>
            <person name="Henrissat B."/>
            <person name="Wiebenga A."/>
            <person name="De vries R.P."/>
            <person name="Grigoriev I.V."/>
            <person name="Mortensen U.H."/>
            <person name="Andersen M.R."/>
            <person name="Baker S.E."/>
        </authorList>
    </citation>
    <scope>NUCLEOTIDE SEQUENCE [LARGE SCALE GENOMIC DNA]</scope>
    <source>
        <strain evidence="10 11">CBS 121057</strain>
    </source>
</reference>